<organism evidence="1 2">
    <name type="scientific">Cohnella lupini</name>
    <dbReference type="NCBI Taxonomy" id="1294267"/>
    <lineage>
        <taxon>Bacteria</taxon>
        <taxon>Bacillati</taxon>
        <taxon>Bacillota</taxon>
        <taxon>Bacilli</taxon>
        <taxon>Bacillales</taxon>
        <taxon>Paenibacillaceae</taxon>
        <taxon>Cohnella</taxon>
    </lineage>
</organism>
<dbReference type="AlphaFoldDB" id="A0A3D9ISX8"/>
<evidence type="ECO:0000313" key="1">
    <source>
        <dbReference type="EMBL" id="RED64893.1"/>
    </source>
</evidence>
<sequence length="284" mass="32718">MKITVYVAVLALVIASWIGNIAYSRGSQLPEGQFLSHYIETDYAPSAVFDLLYVDNNKDKRKLIGIRIKELSAFRFYPIAAHQEMRLQSIYVIRGYFEEEAVEPRTTAMEPLILHSITALYNDGTEREEEVGEIIVYRNVWPMSEKERPFLFSSGGSSSDNSGYGTIRIDKPIKLTSVNSRLLDRLGDRFQFDVKLASNRGTPQEIPLTLPAELKQGESLSVNYRFMIPDENKIEMTAYRVMLREEFQESDGRRTNHVLFADYTPYPTEADMRSFVRETRRQAE</sequence>
<dbReference type="Proteomes" id="UP000256869">
    <property type="component" value="Unassembled WGS sequence"/>
</dbReference>
<dbReference type="OrthoDB" id="1905191at2"/>
<gene>
    <name evidence="1" type="ORF">DFP95_102314</name>
</gene>
<name>A0A3D9ISX8_9BACL</name>
<dbReference type="RefSeq" id="WP_115991640.1">
    <property type="nucleotide sequence ID" value="NZ_QRDY01000002.1"/>
</dbReference>
<keyword evidence="2" id="KW-1185">Reference proteome</keyword>
<protein>
    <submittedName>
        <fullName evidence="1">Uncharacterized protein</fullName>
    </submittedName>
</protein>
<reference evidence="1 2" key="1">
    <citation type="submission" date="2018-07" db="EMBL/GenBank/DDBJ databases">
        <title>Genomic Encyclopedia of Type Strains, Phase III (KMG-III): the genomes of soil and plant-associated and newly described type strains.</title>
        <authorList>
            <person name="Whitman W."/>
        </authorList>
    </citation>
    <scope>NUCLEOTIDE SEQUENCE [LARGE SCALE GENOMIC DNA]</scope>
    <source>
        <strain evidence="1 2">CECT 8236</strain>
    </source>
</reference>
<dbReference type="EMBL" id="QRDY01000002">
    <property type="protein sequence ID" value="RED64893.1"/>
    <property type="molecule type" value="Genomic_DNA"/>
</dbReference>
<comment type="caution">
    <text evidence="1">The sequence shown here is derived from an EMBL/GenBank/DDBJ whole genome shotgun (WGS) entry which is preliminary data.</text>
</comment>
<evidence type="ECO:0000313" key="2">
    <source>
        <dbReference type="Proteomes" id="UP000256869"/>
    </source>
</evidence>
<proteinExistence type="predicted"/>
<accession>A0A3D9ISX8</accession>